<dbReference type="EMBL" id="MFZM01000004">
    <property type="protein sequence ID" value="OGK24701.1"/>
    <property type="molecule type" value="Genomic_DNA"/>
</dbReference>
<evidence type="ECO:0000256" key="1">
    <source>
        <dbReference type="SAM" id="Phobius"/>
    </source>
</evidence>
<comment type="caution">
    <text evidence="2">The sequence shown here is derived from an EMBL/GenBank/DDBJ whole genome shotgun (WGS) entry which is preliminary data.</text>
</comment>
<keyword evidence="1" id="KW-1133">Transmembrane helix</keyword>
<keyword evidence="1" id="KW-0812">Transmembrane</keyword>
<organism evidence="2 3">
    <name type="scientific">Candidatus Roizmanbacteria bacterium RIFCSPHIGHO2_02_FULL_37_24</name>
    <dbReference type="NCBI Taxonomy" id="1802037"/>
    <lineage>
        <taxon>Bacteria</taxon>
        <taxon>Candidatus Roizmaniibacteriota</taxon>
    </lineage>
</organism>
<gene>
    <name evidence="2" type="ORF">A3C24_01090</name>
</gene>
<feature type="transmembrane region" description="Helical" evidence="1">
    <location>
        <begin position="12"/>
        <end position="34"/>
    </location>
</feature>
<sequence>MEKEIQRLHRRLARSKFAVFLIIGFLALLTYLLITVANQVKNNEAFVFMPRAVETADTSQPDAPFPGLTCSNFQERIDFMRGQLQDLRRQLNCPATPGQTSADSPSGEASGCSLVADLERDLDEFESVIREKCTRCSRGETTTNDATDSDSLSVPSALLPPLSCETVDLKINFILNKTIDMLEKKYCPSPTTNLLDGSAPDAPIGICGLLYDLKTGFRELADLLKSLCVSCPTKCVEEESMQFLDPQFGGGYCRVKFKCTGDRDIIVPIGSPGGTPYPIECEYNNGIMECQYRDNGPGIPDCQGSVKWKDFMQSVCGCKPFTSKPETSTDLPVEPPIEQ</sequence>
<accession>A0A1F7H0H6</accession>
<dbReference type="AlphaFoldDB" id="A0A1F7H0H6"/>
<protein>
    <submittedName>
        <fullName evidence="2">Uncharacterized protein</fullName>
    </submittedName>
</protein>
<reference evidence="2 3" key="1">
    <citation type="journal article" date="2016" name="Nat. Commun.">
        <title>Thousands of microbial genomes shed light on interconnected biogeochemical processes in an aquifer system.</title>
        <authorList>
            <person name="Anantharaman K."/>
            <person name="Brown C.T."/>
            <person name="Hug L.A."/>
            <person name="Sharon I."/>
            <person name="Castelle C.J."/>
            <person name="Probst A.J."/>
            <person name="Thomas B.C."/>
            <person name="Singh A."/>
            <person name="Wilkins M.J."/>
            <person name="Karaoz U."/>
            <person name="Brodie E.L."/>
            <person name="Williams K.H."/>
            <person name="Hubbard S.S."/>
            <person name="Banfield J.F."/>
        </authorList>
    </citation>
    <scope>NUCLEOTIDE SEQUENCE [LARGE SCALE GENOMIC DNA]</scope>
</reference>
<keyword evidence="1" id="KW-0472">Membrane</keyword>
<dbReference type="Proteomes" id="UP000177159">
    <property type="component" value="Unassembled WGS sequence"/>
</dbReference>
<proteinExistence type="predicted"/>
<evidence type="ECO:0000313" key="2">
    <source>
        <dbReference type="EMBL" id="OGK24701.1"/>
    </source>
</evidence>
<evidence type="ECO:0000313" key="3">
    <source>
        <dbReference type="Proteomes" id="UP000177159"/>
    </source>
</evidence>
<name>A0A1F7H0H6_9BACT</name>